<evidence type="ECO:0000256" key="1">
    <source>
        <dbReference type="ARBA" id="ARBA00003195"/>
    </source>
</evidence>
<dbReference type="InterPro" id="IPR007741">
    <property type="entry name" value="Ribosomal_mL43/mS25/NADH_DH"/>
</dbReference>
<evidence type="ECO:0000256" key="7">
    <source>
        <dbReference type="ARBA" id="ARBA00022982"/>
    </source>
</evidence>
<dbReference type="InterPro" id="IPR036249">
    <property type="entry name" value="Thioredoxin-like_sf"/>
</dbReference>
<keyword evidence="5" id="KW-0679">Respiratory chain</keyword>
<comment type="subcellular location">
    <subcellularLocation>
        <location evidence="2">Mitochondrion inner membrane</location>
        <topology evidence="2">Peripheral membrane protein</topology>
        <orientation evidence="2">Matrix side</orientation>
    </subcellularLocation>
</comment>
<proteinExistence type="inferred from homology"/>
<accession>W6MPB6</accession>
<dbReference type="SUPFAM" id="SSF52833">
    <property type="entry name" value="Thioredoxin-like"/>
    <property type="match status" value="1"/>
</dbReference>
<dbReference type="SMART" id="SM00916">
    <property type="entry name" value="L51_S25_CI-B8"/>
    <property type="match status" value="1"/>
</dbReference>
<dbReference type="Pfam" id="PF05047">
    <property type="entry name" value="L51_S25_CI-B8"/>
    <property type="match status" value="1"/>
</dbReference>
<name>W6MPB6_9ASCO</name>
<dbReference type="Proteomes" id="UP000019384">
    <property type="component" value="Unassembled WGS sequence"/>
</dbReference>
<evidence type="ECO:0000313" key="12">
    <source>
        <dbReference type="Proteomes" id="UP000019384"/>
    </source>
</evidence>
<evidence type="ECO:0000256" key="9">
    <source>
        <dbReference type="ARBA" id="ARBA00023136"/>
    </source>
</evidence>
<feature type="domain" description="Ribosomal protein/NADH dehydrogenase" evidence="10">
    <location>
        <begin position="20"/>
        <end position="91"/>
    </location>
</feature>
<dbReference type="GeneID" id="34520336"/>
<keyword evidence="4" id="KW-0813">Transport</keyword>
<reference evidence="11" key="1">
    <citation type="submission" date="2013-12" db="EMBL/GenBank/DDBJ databases">
        <authorList>
            <person name="Genoscope - CEA"/>
        </authorList>
    </citation>
    <scope>NUCLEOTIDE SEQUENCE</scope>
    <source>
        <strain evidence="11">CBS 1993</strain>
    </source>
</reference>
<organism evidence="11 12">
    <name type="scientific">Kuraishia capsulata CBS 1993</name>
    <dbReference type="NCBI Taxonomy" id="1382522"/>
    <lineage>
        <taxon>Eukaryota</taxon>
        <taxon>Fungi</taxon>
        <taxon>Dikarya</taxon>
        <taxon>Ascomycota</taxon>
        <taxon>Saccharomycotina</taxon>
        <taxon>Pichiomycetes</taxon>
        <taxon>Pichiales</taxon>
        <taxon>Pichiaceae</taxon>
        <taxon>Kuraishia</taxon>
    </lineage>
</organism>
<evidence type="ECO:0000313" key="11">
    <source>
        <dbReference type="EMBL" id="CDK26952.1"/>
    </source>
</evidence>
<keyword evidence="9" id="KW-0472">Membrane</keyword>
<gene>
    <name evidence="11" type="ORF">KUCA_T00002929001</name>
</gene>
<comment type="function">
    <text evidence="1">Accessory subunit of the mitochondrial membrane respiratory chain NADH dehydrogenase (Complex I), that is believed not to be involved in catalysis. Complex I functions in the transfer of electrons from NADH to the respiratory chain. The immediate electron acceptor for the enzyme is believed to be ubiquinone.</text>
</comment>
<evidence type="ECO:0000256" key="4">
    <source>
        <dbReference type="ARBA" id="ARBA00022448"/>
    </source>
</evidence>
<dbReference type="HOGENOM" id="CLU_110897_2_0_1"/>
<dbReference type="EMBL" id="HG793127">
    <property type="protein sequence ID" value="CDK26952.1"/>
    <property type="molecule type" value="Genomic_DNA"/>
</dbReference>
<protein>
    <recommendedName>
        <fullName evidence="10">Ribosomal protein/NADH dehydrogenase domain-containing protein</fullName>
    </recommendedName>
</protein>
<keyword evidence="6" id="KW-0999">Mitochondrion inner membrane</keyword>
<dbReference type="AlphaFoldDB" id="W6MPB6"/>
<evidence type="ECO:0000259" key="10">
    <source>
        <dbReference type="SMART" id="SM00916"/>
    </source>
</evidence>
<dbReference type="PANTHER" id="PTHR12878">
    <property type="entry name" value="NADH-UBIQUINONE OXIDOREDUCTASE B8 SUBUNIT"/>
    <property type="match status" value="1"/>
</dbReference>
<dbReference type="InterPro" id="IPR016464">
    <property type="entry name" value="NADH_Ub_cplx-1_asu_su-2"/>
</dbReference>
<keyword evidence="8" id="KW-0496">Mitochondrion</keyword>
<sequence length="91" mass="9885">MASKLVLPSIVKEVRFFLSQTGEASVPLRTFLSQSYPALRKANPDTLILVREAYGIPPSLTTRLEKGKEIKTSLEGLSPADIAKALKSVAE</sequence>
<comment type="similarity">
    <text evidence="3">Belongs to the complex I NDUFA2 subunit family.</text>
</comment>
<dbReference type="GO" id="GO:0005743">
    <property type="term" value="C:mitochondrial inner membrane"/>
    <property type="evidence" value="ECO:0007669"/>
    <property type="project" value="UniProtKB-SubCell"/>
</dbReference>
<keyword evidence="7" id="KW-0249">Electron transport</keyword>
<dbReference type="PANTHER" id="PTHR12878:SF0">
    <property type="entry name" value="NADH DEHYDROGENASE [UBIQUINONE] 1 ALPHA SUBCOMPLEX SUBUNIT 2"/>
    <property type="match status" value="1"/>
</dbReference>
<evidence type="ECO:0000256" key="8">
    <source>
        <dbReference type="ARBA" id="ARBA00023128"/>
    </source>
</evidence>
<dbReference type="RefSeq" id="XP_022458948.1">
    <property type="nucleotide sequence ID" value="XM_022603221.1"/>
</dbReference>
<evidence type="ECO:0000256" key="2">
    <source>
        <dbReference type="ARBA" id="ARBA00004443"/>
    </source>
</evidence>
<evidence type="ECO:0000256" key="3">
    <source>
        <dbReference type="ARBA" id="ARBA00008939"/>
    </source>
</evidence>
<dbReference type="Gene3D" id="3.40.30.10">
    <property type="entry name" value="Glutaredoxin"/>
    <property type="match status" value="1"/>
</dbReference>
<reference evidence="11" key="2">
    <citation type="submission" date="2014-02" db="EMBL/GenBank/DDBJ databases">
        <title>Complete DNA sequence of /Kuraishia capsulata/ illustrates novel genomic features among budding yeasts (/Saccharomycotina/).</title>
        <authorList>
            <person name="Morales L."/>
            <person name="Noel B."/>
            <person name="Porcel B."/>
            <person name="Marcet-Houben M."/>
            <person name="Hullo M-F."/>
            <person name="Sacerdot C."/>
            <person name="Tekaia F."/>
            <person name="Leh-Louis V."/>
            <person name="Despons L."/>
            <person name="Khanna V."/>
            <person name="Aury J-M."/>
            <person name="Barbe V."/>
            <person name="Couloux A."/>
            <person name="Labadie K."/>
            <person name="Pelletier E."/>
            <person name="Souciet J-L."/>
            <person name="Boekhout T."/>
            <person name="Gabaldon T."/>
            <person name="Wincker P."/>
            <person name="Dujon B."/>
        </authorList>
    </citation>
    <scope>NUCLEOTIDE SEQUENCE</scope>
    <source>
        <strain evidence="11">CBS 1993</strain>
    </source>
</reference>
<keyword evidence="12" id="KW-1185">Reference proteome</keyword>
<dbReference type="OrthoDB" id="10250268at2759"/>
<evidence type="ECO:0000256" key="5">
    <source>
        <dbReference type="ARBA" id="ARBA00022660"/>
    </source>
</evidence>
<evidence type="ECO:0000256" key="6">
    <source>
        <dbReference type="ARBA" id="ARBA00022792"/>
    </source>
</evidence>
<dbReference type="STRING" id="1382522.W6MPB6"/>
<dbReference type="PIRSF" id="PIRSF005822">
    <property type="entry name" value="NDUA2"/>
    <property type="match status" value="1"/>
</dbReference>